<name>A0A6M3XNC3_9ZZZZ</name>
<sequence>MPITGPSFGVKSFSISGGNAIVVLDEVTPALNALKAQLANKEPILEELAWMAIEHVKDRYLGQGYSRKFGAGPQPKWAPITDVTRKFRRIRSGVTDDIIWFQTGKALQGITVLNRGVNSREIGWPFGQFKNDYPYKVDGGVPKTGGMIPGKRIPPRPLLYFTNAFANKWATQAVWRWWLSPIGVKAFQ</sequence>
<dbReference type="AlphaFoldDB" id="A0A6M3XNC3"/>
<evidence type="ECO:0000313" key="1">
    <source>
        <dbReference type="EMBL" id="QJH99326.1"/>
    </source>
</evidence>
<proteinExistence type="predicted"/>
<reference evidence="1" key="1">
    <citation type="submission" date="2020-03" db="EMBL/GenBank/DDBJ databases">
        <title>The deep terrestrial virosphere.</title>
        <authorList>
            <person name="Holmfeldt K."/>
            <person name="Nilsson E."/>
            <person name="Simone D."/>
            <person name="Lopez-Fernandez M."/>
            <person name="Wu X."/>
            <person name="de Brujin I."/>
            <person name="Lundin D."/>
            <person name="Andersson A."/>
            <person name="Bertilsson S."/>
            <person name="Dopson M."/>
        </authorList>
    </citation>
    <scope>NUCLEOTIDE SEQUENCE</scope>
    <source>
        <strain evidence="1">TM448B01554</strain>
    </source>
</reference>
<dbReference type="EMBL" id="MT144782">
    <property type="protein sequence ID" value="QJH99326.1"/>
    <property type="molecule type" value="Genomic_DNA"/>
</dbReference>
<organism evidence="1">
    <name type="scientific">viral metagenome</name>
    <dbReference type="NCBI Taxonomy" id="1070528"/>
    <lineage>
        <taxon>unclassified sequences</taxon>
        <taxon>metagenomes</taxon>
        <taxon>organismal metagenomes</taxon>
    </lineage>
</organism>
<evidence type="ECO:0008006" key="2">
    <source>
        <dbReference type="Google" id="ProtNLM"/>
    </source>
</evidence>
<protein>
    <recommendedName>
        <fullName evidence="2">Tail protein</fullName>
    </recommendedName>
</protein>
<gene>
    <name evidence="1" type="ORF">TM448B01554_0010</name>
</gene>
<accession>A0A6M3XNC3</accession>